<evidence type="ECO:0000256" key="6">
    <source>
        <dbReference type="ARBA" id="ARBA00022840"/>
    </source>
</evidence>
<dbReference type="Pfam" id="PF00931">
    <property type="entry name" value="NB-ARC"/>
    <property type="match status" value="1"/>
</dbReference>
<dbReference type="SMART" id="SM00382">
    <property type="entry name" value="AAA"/>
    <property type="match status" value="1"/>
</dbReference>
<keyword evidence="10" id="KW-1185">Reference proteome</keyword>
<dbReference type="Proteomes" id="UP001187192">
    <property type="component" value="Unassembled WGS sequence"/>
</dbReference>
<comment type="similarity">
    <text evidence="1">Belongs to the disease resistance NB-LRR family.</text>
</comment>
<dbReference type="InterPro" id="IPR057135">
    <property type="entry name" value="At4g27190-like_LRR"/>
</dbReference>
<evidence type="ECO:0000256" key="7">
    <source>
        <dbReference type="SAM" id="Coils"/>
    </source>
</evidence>
<gene>
    <name evidence="9" type="ORF">TIFTF001_033352</name>
</gene>
<feature type="domain" description="AAA+ ATPase" evidence="8">
    <location>
        <begin position="172"/>
        <end position="307"/>
    </location>
</feature>
<dbReference type="Gene3D" id="3.80.10.10">
    <property type="entry name" value="Ribonuclease Inhibitor"/>
    <property type="match status" value="2"/>
</dbReference>
<proteinExistence type="inferred from homology"/>
<dbReference type="SUPFAM" id="SSF52540">
    <property type="entry name" value="P-loop containing nucleoside triphosphate hydrolases"/>
    <property type="match status" value="1"/>
</dbReference>
<evidence type="ECO:0000256" key="3">
    <source>
        <dbReference type="ARBA" id="ARBA00022737"/>
    </source>
</evidence>
<dbReference type="Gene3D" id="3.40.50.300">
    <property type="entry name" value="P-loop containing nucleotide triphosphate hydrolases"/>
    <property type="match status" value="1"/>
</dbReference>
<evidence type="ECO:0000256" key="4">
    <source>
        <dbReference type="ARBA" id="ARBA00022741"/>
    </source>
</evidence>
<dbReference type="InterPro" id="IPR003593">
    <property type="entry name" value="AAA+_ATPase"/>
</dbReference>
<dbReference type="Gene3D" id="1.10.10.10">
    <property type="entry name" value="Winged helix-like DNA-binding domain superfamily/Winged helix DNA-binding domain"/>
    <property type="match status" value="1"/>
</dbReference>
<feature type="coiled-coil region" evidence="7">
    <location>
        <begin position="33"/>
        <end position="60"/>
    </location>
</feature>
<name>A0AA88J7I8_FICCA</name>
<dbReference type="InterPro" id="IPR027417">
    <property type="entry name" value="P-loop_NTPase"/>
</dbReference>
<comment type="caution">
    <text evidence="9">The sequence shown here is derived from an EMBL/GenBank/DDBJ whole genome shotgun (WGS) entry which is preliminary data.</text>
</comment>
<evidence type="ECO:0000259" key="8">
    <source>
        <dbReference type="SMART" id="SM00382"/>
    </source>
</evidence>
<dbReference type="InterPro" id="IPR032675">
    <property type="entry name" value="LRR_dom_sf"/>
</dbReference>
<keyword evidence="6" id="KW-0067">ATP-binding</keyword>
<accession>A0AA88J7I8</accession>
<dbReference type="GO" id="GO:0006952">
    <property type="term" value="P:defense response"/>
    <property type="evidence" value="ECO:0007669"/>
    <property type="project" value="UniProtKB-KW"/>
</dbReference>
<dbReference type="GO" id="GO:0005524">
    <property type="term" value="F:ATP binding"/>
    <property type="evidence" value="ECO:0007669"/>
    <property type="project" value="UniProtKB-KW"/>
</dbReference>
<dbReference type="PRINTS" id="PR00364">
    <property type="entry name" value="DISEASERSIST"/>
</dbReference>
<keyword evidence="3" id="KW-0677">Repeat</keyword>
<protein>
    <recommendedName>
        <fullName evidence="8">AAA+ ATPase domain-containing protein</fullName>
    </recommendedName>
</protein>
<dbReference type="PANTHER" id="PTHR33463">
    <property type="entry name" value="NB-ARC DOMAIN-CONTAINING PROTEIN-RELATED"/>
    <property type="match status" value="1"/>
</dbReference>
<reference evidence="9" key="1">
    <citation type="submission" date="2023-07" db="EMBL/GenBank/DDBJ databases">
        <title>draft genome sequence of fig (Ficus carica).</title>
        <authorList>
            <person name="Takahashi T."/>
            <person name="Nishimura K."/>
        </authorList>
    </citation>
    <scope>NUCLEOTIDE SEQUENCE</scope>
</reference>
<keyword evidence="5" id="KW-0611">Plant defense</keyword>
<dbReference type="PANTHER" id="PTHR33463:SF198">
    <property type="entry name" value="RPP4C3"/>
    <property type="match status" value="1"/>
</dbReference>
<dbReference type="InterPro" id="IPR042197">
    <property type="entry name" value="Apaf_helical"/>
</dbReference>
<evidence type="ECO:0000313" key="9">
    <source>
        <dbReference type="EMBL" id="GMN64280.1"/>
    </source>
</evidence>
<dbReference type="InterPro" id="IPR036388">
    <property type="entry name" value="WH-like_DNA-bd_sf"/>
</dbReference>
<dbReference type="InterPro" id="IPR050905">
    <property type="entry name" value="Plant_NBS-LRR"/>
</dbReference>
<dbReference type="Pfam" id="PF23247">
    <property type="entry name" value="LRR_RPS2"/>
    <property type="match status" value="3"/>
</dbReference>
<evidence type="ECO:0000256" key="1">
    <source>
        <dbReference type="ARBA" id="ARBA00008894"/>
    </source>
</evidence>
<dbReference type="GO" id="GO:0043531">
    <property type="term" value="F:ADP binding"/>
    <property type="evidence" value="ECO:0007669"/>
    <property type="project" value="InterPro"/>
</dbReference>
<evidence type="ECO:0000256" key="5">
    <source>
        <dbReference type="ARBA" id="ARBA00022821"/>
    </source>
</evidence>
<evidence type="ECO:0000256" key="2">
    <source>
        <dbReference type="ARBA" id="ARBA00022614"/>
    </source>
</evidence>
<dbReference type="InterPro" id="IPR002182">
    <property type="entry name" value="NB-ARC"/>
</dbReference>
<evidence type="ECO:0000313" key="10">
    <source>
        <dbReference type="Proteomes" id="UP001187192"/>
    </source>
</evidence>
<organism evidence="9 10">
    <name type="scientific">Ficus carica</name>
    <name type="common">Common fig</name>
    <dbReference type="NCBI Taxonomy" id="3494"/>
    <lineage>
        <taxon>Eukaryota</taxon>
        <taxon>Viridiplantae</taxon>
        <taxon>Streptophyta</taxon>
        <taxon>Embryophyta</taxon>
        <taxon>Tracheophyta</taxon>
        <taxon>Spermatophyta</taxon>
        <taxon>Magnoliopsida</taxon>
        <taxon>eudicotyledons</taxon>
        <taxon>Gunneridae</taxon>
        <taxon>Pentapetalae</taxon>
        <taxon>rosids</taxon>
        <taxon>fabids</taxon>
        <taxon>Rosales</taxon>
        <taxon>Moraceae</taxon>
        <taxon>Ficeae</taxon>
        <taxon>Ficus</taxon>
    </lineage>
</organism>
<dbReference type="EMBL" id="BTGU01000174">
    <property type="protein sequence ID" value="GMN64280.1"/>
    <property type="molecule type" value="Genomic_DNA"/>
</dbReference>
<keyword evidence="7" id="KW-0175">Coiled coil</keyword>
<keyword evidence="4" id="KW-0547">Nucleotide-binding</keyword>
<dbReference type="SUPFAM" id="SSF52058">
    <property type="entry name" value="L domain-like"/>
    <property type="match status" value="2"/>
</dbReference>
<keyword evidence="2" id="KW-0433">Leucine-rich repeat</keyword>
<dbReference type="Gene3D" id="1.10.8.430">
    <property type="entry name" value="Helical domain of apoptotic protease-activating factors"/>
    <property type="match status" value="1"/>
</dbReference>
<sequence>MEFIIGLGTATVAKLAEYTVALARRLCHYTSDVDNLRARVQQLNDARQNLQGRVDEASGKGEDIHDEVQNWLTNARGISQGAEHFLNNNQDHTSISCCRVQIPNLVSWRKPSREARQMVEDLQREIQAAQGFDAVASRPALHTNIAMRGDYEDFESRKMILVKIMKALQDRNAARIGIYGIGGIGKTMLAKEVARQAVETKLFTEVAMTTVSQTQDSSKLQQEIAEKIKLNIDGIHTVSARADRLQRRLKEEKSILIILDDIWDELDLIEVGIHLENEGCKILMTSRSQDVLRSMDADKNFPVDDLSASEAMNLFRTIVGDIVEQRDFNRLAIDVVRECGGLPLAITAVAGVLKSHNNLFVWRNTLNQLRSIISPTNIAGPLRKVYRSIRLSYDSLTDEDKSLLLLCSLYGEDRDIEVEDLRMIGVGWGLFQNVSTLADARTRVESLVVKLKDRCLLLGGRRSDMVKMHDVIRDVSISIASNEGGMHSVTINELEDCQNRKKLKDSKAISLLRHPDFNQLPERLECSELELFLLHSGQGDPIPIHNHFLEGSKDQLKSLFLYEAKLVAVPSSFHSLQNLQTLRLRGCVLEDVNFIGDLKNLQILDLSESTIEQLPVKVAQLSRLQLLNLEGCRDLKLIEPNVISSLIQLEELYIAEEFDRWEVGEVDVSRRSNVNLAELENLQQLTSLSLRVPEAKTFPKDFKFSGKLERYRISIGDSMGYLHPTEMSRSLLLELHERSQLTALCLESLMKRSERLSLDGLVDVKNVVYDLDCEGFCDLKRLDLDNSDGVQYIVDCMDQQIHPCNAFPVLERMRLEGLRNLERICHGKLPEDSFKNLREVRVGRCDKLKNVFPLSIFKRLRSIQVYDCKMMEEIVGHVRSEDDGAVEFPELRFLQLWNLPKMVKYMSWSEAEAAGGSSSVESPDPLFGEKLEFPGLERLDLYGLNAVESVWQLQTTCHMVNLTSLSVRSCKSLKYLFSLAVAERFVKLKNLLVENCEVMEDIVVTKKLGEEGRSGNKILFPQLQSLTLSKLSAFRKLCHEEVILPMRESLSTDWSEDIIEMLGMSQSSSTLSLCHRQLKELKLNFSHQDKPFALSICKLLQRCHNLKKLQLNGLLVNVRCKDRQNEVGAAAQKYPGQLITRLRELRLDNVPKLRHLFGEPENDHPVGGALQPVKTLFVSFQNLTILEVSFCHRLTYLIASPTATSLVQLKQMRVTDCNRMTEIITDYRKGETTEGEHDREFVFPQLEILVLRHLPNLGSFFSGNNVMRFPKLEKLFVSQCPEMRSFSHGIIISNSMLNTIIAEISSEWMWKYTNYLMNEAKAVREHWDGDVNTTVRQIWHCNSYSLKRMFITQVKVPQSQGARQ</sequence>